<reference evidence="1 2" key="1">
    <citation type="submission" date="2018-08" db="EMBL/GenBank/DDBJ databases">
        <title>Genome and evolution of the arbuscular mycorrhizal fungus Diversispora epigaea (formerly Glomus versiforme) and its bacterial endosymbionts.</title>
        <authorList>
            <person name="Sun X."/>
            <person name="Fei Z."/>
            <person name="Harrison M."/>
        </authorList>
    </citation>
    <scope>NUCLEOTIDE SEQUENCE [LARGE SCALE GENOMIC DNA]</scope>
    <source>
        <strain evidence="1 2">IT104</strain>
    </source>
</reference>
<organism evidence="1 2">
    <name type="scientific">Diversispora epigaea</name>
    <dbReference type="NCBI Taxonomy" id="1348612"/>
    <lineage>
        <taxon>Eukaryota</taxon>
        <taxon>Fungi</taxon>
        <taxon>Fungi incertae sedis</taxon>
        <taxon>Mucoromycota</taxon>
        <taxon>Glomeromycotina</taxon>
        <taxon>Glomeromycetes</taxon>
        <taxon>Diversisporales</taxon>
        <taxon>Diversisporaceae</taxon>
        <taxon>Diversispora</taxon>
    </lineage>
</organism>
<evidence type="ECO:0000313" key="1">
    <source>
        <dbReference type="EMBL" id="RHZ49158.1"/>
    </source>
</evidence>
<sequence length="158" mass="17802">MTRKVKAQEIIDTWKSAGSLIEVLSSLGGAGTLSFTVEFLMNSFTNPIFVKDWSFPKKQQLSAVKNSAIQVDIFQNQFNEDSRKDPWKAKISLITNKILKIAFTQDLINHSRKTNIGLMDNDFKILNGITGRKLESHSVKLGLAMIIVYLVNKIQSKN</sequence>
<dbReference type="OrthoDB" id="2362561at2759"/>
<name>A0A397GHI0_9GLOM</name>
<proteinExistence type="predicted"/>
<protein>
    <submittedName>
        <fullName evidence="1">Uncharacterized protein</fullName>
    </submittedName>
</protein>
<gene>
    <name evidence="1" type="ORF">Glove_529g45</name>
</gene>
<evidence type="ECO:0000313" key="2">
    <source>
        <dbReference type="Proteomes" id="UP000266861"/>
    </source>
</evidence>
<dbReference type="Proteomes" id="UP000266861">
    <property type="component" value="Unassembled WGS sequence"/>
</dbReference>
<accession>A0A397GHI0</accession>
<dbReference type="EMBL" id="PQFF01000454">
    <property type="protein sequence ID" value="RHZ49158.1"/>
    <property type="molecule type" value="Genomic_DNA"/>
</dbReference>
<dbReference type="AlphaFoldDB" id="A0A397GHI0"/>
<keyword evidence="2" id="KW-1185">Reference proteome</keyword>
<comment type="caution">
    <text evidence="1">The sequence shown here is derived from an EMBL/GenBank/DDBJ whole genome shotgun (WGS) entry which is preliminary data.</text>
</comment>